<reference evidence="1 2" key="1">
    <citation type="submission" date="2019-10" db="EMBL/GenBank/DDBJ databases">
        <authorList>
            <person name="Dong K."/>
        </authorList>
    </citation>
    <scope>NUCLEOTIDE SEQUENCE [LARGE SCALE GENOMIC DNA]</scope>
    <source>
        <strain evidence="1 2">DSM 28960</strain>
    </source>
</reference>
<sequence length="100" mass="11486">MIYEAILGNKYIIDDFIDDVELRLDHQQILPFNSITKINRNTVQIDTPLSYEIGQGVSIGGFETGNKGFRMLELSITDFPVLQNSYITKIINKKYELMVI</sequence>
<comment type="caution">
    <text evidence="1">The sequence shown here is derived from an EMBL/GenBank/DDBJ whole genome shotgun (WGS) entry which is preliminary data.</text>
</comment>
<dbReference type="EMBL" id="WITJ01000026">
    <property type="protein sequence ID" value="MQW40637.1"/>
    <property type="molecule type" value="Genomic_DNA"/>
</dbReference>
<proteinExistence type="predicted"/>
<keyword evidence="2" id="KW-1185">Reference proteome</keyword>
<dbReference type="OrthoDB" id="8479500at2"/>
<name>A0A7X1ZC80_9LACT</name>
<accession>A0A7X1ZC80</accession>
<dbReference type="AlphaFoldDB" id="A0A7X1ZC80"/>
<gene>
    <name evidence="1" type="ORF">GHI93_12000</name>
</gene>
<protein>
    <submittedName>
        <fullName evidence="1">Uncharacterized protein</fullName>
    </submittedName>
</protein>
<dbReference type="Proteomes" id="UP000439550">
    <property type="component" value="Unassembled WGS sequence"/>
</dbReference>
<evidence type="ECO:0000313" key="1">
    <source>
        <dbReference type="EMBL" id="MQW40637.1"/>
    </source>
</evidence>
<evidence type="ECO:0000313" key="2">
    <source>
        <dbReference type="Proteomes" id="UP000439550"/>
    </source>
</evidence>
<organism evidence="1 2">
    <name type="scientific">Lactococcus hircilactis</name>
    <dbReference type="NCBI Taxonomy" id="1494462"/>
    <lineage>
        <taxon>Bacteria</taxon>
        <taxon>Bacillati</taxon>
        <taxon>Bacillota</taxon>
        <taxon>Bacilli</taxon>
        <taxon>Lactobacillales</taxon>
        <taxon>Streptococcaceae</taxon>
        <taxon>Lactococcus</taxon>
    </lineage>
</organism>